<evidence type="ECO:0000313" key="2">
    <source>
        <dbReference type="Proteomes" id="UP000198931"/>
    </source>
</evidence>
<dbReference type="AlphaFoldDB" id="A0A1I3D4T5"/>
<accession>A0A1I3D4T5</accession>
<proteinExistence type="predicted"/>
<dbReference type="Pfam" id="PF02597">
    <property type="entry name" value="ThiS"/>
    <property type="match status" value="1"/>
</dbReference>
<sequence>MEISYFGEIAEKTNKTSENLQEISDVNSLITFLKITYHLNESDFQIAVNHSIIEISEEKNLEEIDEIAVLSAFAGG</sequence>
<evidence type="ECO:0000313" key="1">
    <source>
        <dbReference type="EMBL" id="SFH81608.1"/>
    </source>
</evidence>
<dbReference type="OrthoDB" id="1191081at2"/>
<dbReference type="RefSeq" id="WP_090078361.1">
    <property type="nucleotide sequence ID" value="NZ_FOQT01000001.1"/>
</dbReference>
<dbReference type="Gene3D" id="3.10.20.30">
    <property type="match status" value="1"/>
</dbReference>
<name>A0A1I3D4T5_9FLAO</name>
<dbReference type="STRING" id="1125876.SAMN05443292_0254"/>
<keyword evidence="2" id="KW-1185">Reference proteome</keyword>
<organism evidence="1 2">
    <name type="scientific">Halpernia frigidisoli</name>
    <dbReference type="NCBI Taxonomy" id="1125876"/>
    <lineage>
        <taxon>Bacteria</taxon>
        <taxon>Pseudomonadati</taxon>
        <taxon>Bacteroidota</taxon>
        <taxon>Flavobacteriia</taxon>
        <taxon>Flavobacteriales</taxon>
        <taxon>Weeksellaceae</taxon>
        <taxon>Chryseobacterium group</taxon>
        <taxon>Halpernia</taxon>
    </lineage>
</organism>
<dbReference type="InterPro" id="IPR003749">
    <property type="entry name" value="ThiS/MoaD-like"/>
</dbReference>
<dbReference type="Proteomes" id="UP000198931">
    <property type="component" value="Unassembled WGS sequence"/>
</dbReference>
<dbReference type="InterPro" id="IPR012675">
    <property type="entry name" value="Beta-grasp_dom_sf"/>
</dbReference>
<reference evidence="1 2" key="1">
    <citation type="submission" date="2016-10" db="EMBL/GenBank/DDBJ databases">
        <authorList>
            <person name="de Groot N.N."/>
        </authorList>
    </citation>
    <scope>NUCLEOTIDE SEQUENCE [LARGE SCALE GENOMIC DNA]</scope>
    <source>
        <strain evidence="1 2">DSM 26000</strain>
    </source>
</reference>
<dbReference type="SUPFAM" id="SSF54285">
    <property type="entry name" value="MoaD/ThiS"/>
    <property type="match status" value="1"/>
</dbReference>
<dbReference type="EMBL" id="FOQT01000001">
    <property type="protein sequence ID" value="SFH81608.1"/>
    <property type="molecule type" value="Genomic_DNA"/>
</dbReference>
<protein>
    <submittedName>
        <fullName evidence="1">ThiS family protein</fullName>
    </submittedName>
</protein>
<dbReference type="InterPro" id="IPR016155">
    <property type="entry name" value="Mopterin_synth/thiamin_S_b"/>
</dbReference>
<gene>
    <name evidence="1" type="ORF">SAMN05443292_0254</name>
</gene>